<evidence type="ECO:0000256" key="6">
    <source>
        <dbReference type="ARBA" id="ARBA00023015"/>
    </source>
</evidence>
<dbReference type="InterPro" id="IPR001789">
    <property type="entry name" value="Sig_transdc_resp-reg_receiver"/>
</dbReference>
<feature type="domain" description="Histidine kinase" evidence="11">
    <location>
        <begin position="825"/>
        <end position="1048"/>
    </location>
</feature>
<dbReference type="InterPro" id="IPR015943">
    <property type="entry name" value="WD40/YVTN_repeat-like_dom_sf"/>
</dbReference>
<dbReference type="InterPro" id="IPR003594">
    <property type="entry name" value="HATPase_dom"/>
</dbReference>
<reference evidence="13 14" key="1">
    <citation type="submission" date="2019-08" db="EMBL/GenBank/DDBJ databases">
        <authorList>
            <person name="Seo M.-J."/>
        </authorList>
    </citation>
    <scope>NUCLEOTIDE SEQUENCE [LARGE SCALE GENOMIC DNA]</scope>
    <source>
        <strain evidence="13 14">KIGAM108</strain>
    </source>
</reference>
<dbReference type="PRINTS" id="PR00344">
    <property type="entry name" value="BCTRLSENSOR"/>
</dbReference>
<dbReference type="SUPFAM" id="SSF52172">
    <property type="entry name" value="CheY-like"/>
    <property type="match status" value="1"/>
</dbReference>
<dbReference type="InterPro" id="IPR004358">
    <property type="entry name" value="Sig_transdc_His_kin-like_C"/>
</dbReference>
<dbReference type="GO" id="GO:0043565">
    <property type="term" value="F:sequence-specific DNA binding"/>
    <property type="evidence" value="ECO:0007669"/>
    <property type="project" value="InterPro"/>
</dbReference>
<dbReference type="Gene3D" id="2.130.10.10">
    <property type="entry name" value="YVTN repeat-like/Quinoprotein amine dehydrogenase"/>
    <property type="match status" value="2"/>
</dbReference>
<keyword evidence="7" id="KW-0238">DNA-binding</keyword>
<dbReference type="InterPro" id="IPR013783">
    <property type="entry name" value="Ig-like_fold"/>
</dbReference>
<evidence type="ECO:0000259" key="10">
    <source>
        <dbReference type="PROSITE" id="PS01124"/>
    </source>
</evidence>
<evidence type="ECO:0000259" key="12">
    <source>
        <dbReference type="PROSITE" id="PS50110"/>
    </source>
</evidence>
<dbReference type="InterPro" id="IPR011123">
    <property type="entry name" value="Y_Y_Y"/>
</dbReference>
<evidence type="ECO:0000313" key="13">
    <source>
        <dbReference type="EMBL" id="TYZ06934.1"/>
    </source>
</evidence>
<dbReference type="InterPro" id="IPR036890">
    <property type="entry name" value="HATPase_C_sf"/>
</dbReference>
<accession>A0A5D6UX21</accession>
<dbReference type="InterPro" id="IPR036097">
    <property type="entry name" value="HisK_dim/P_sf"/>
</dbReference>
<dbReference type="InterPro" id="IPR018060">
    <property type="entry name" value="HTH_AraC"/>
</dbReference>
<evidence type="ECO:0000256" key="2">
    <source>
        <dbReference type="ARBA" id="ARBA00012438"/>
    </source>
</evidence>
<gene>
    <name evidence="13" type="ORF">FY528_16825</name>
</gene>
<evidence type="ECO:0000256" key="9">
    <source>
        <dbReference type="PROSITE-ProRule" id="PRU00169"/>
    </source>
</evidence>
<evidence type="ECO:0000259" key="11">
    <source>
        <dbReference type="PROSITE" id="PS50109"/>
    </source>
</evidence>
<dbReference type="SMART" id="SM00342">
    <property type="entry name" value="HTH_ARAC"/>
    <property type="match status" value="1"/>
</dbReference>
<dbReference type="Proteomes" id="UP000322791">
    <property type="component" value="Unassembled WGS sequence"/>
</dbReference>
<dbReference type="SUPFAM" id="SSF47384">
    <property type="entry name" value="Homodimeric domain of signal transducing histidine kinase"/>
    <property type="match status" value="1"/>
</dbReference>
<dbReference type="SUPFAM" id="SSF55874">
    <property type="entry name" value="ATPase domain of HSP90 chaperone/DNA topoisomerase II/histidine kinase"/>
    <property type="match status" value="1"/>
</dbReference>
<dbReference type="InterPro" id="IPR011110">
    <property type="entry name" value="Reg_prop"/>
</dbReference>
<keyword evidence="6" id="KW-0805">Transcription regulation</keyword>
<dbReference type="FunFam" id="3.30.565.10:FF:000006">
    <property type="entry name" value="Sensor histidine kinase WalK"/>
    <property type="match status" value="1"/>
</dbReference>
<dbReference type="PROSITE" id="PS50109">
    <property type="entry name" value="HIS_KIN"/>
    <property type="match status" value="1"/>
</dbReference>
<dbReference type="Pfam" id="PF02518">
    <property type="entry name" value="HATPase_c"/>
    <property type="match status" value="1"/>
</dbReference>
<comment type="catalytic activity">
    <reaction evidence="1">
        <text>ATP + protein L-histidine = ADP + protein N-phospho-L-histidine.</text>
        <dbReference type="EC" id="2.7.13.3"/>
    </reaction>
</comment>
<dbReference type="Pfam" id="PF00072">
    <property type="entry name" value="Response_reg"/>
    <property type="match status" value="1"/>
</dbReference>
<dbReference type="Pfam" id="PF12833">
    <property type="entry name" value="HTH_18"/>
    <property type="match status" value="1"/>
</dbReference>
<evidence type="ECO:0000256" key="5">
    <source>
        <dbReference type="ARBA" id="ARBA00022777"/>
    </source>
</evidence>
<dbReference type="PROSITE" id="PS01124">
    <property type="entry name" value="HTH_ARAC_FAMILY_2"/>
    <property type="match status" value="1"/>
</dbReference>
<evidence type="ECO:0000313" key="14">
    <source>
        <dbReference type="Proteomes" id="UP000322791"/>
    </source>
</evidence>
<dbReference type="InterPro" id="IPR005467">
    <property type="entry name" value="His_kinase_dom"/>
</dbReference>
<evidence type="ECO:0000256" key="7">
    <source>
        <dbReference type="ARBA" id="ARBA00023125"/>
    </source>
</evidence>
<dbReference type="SMART" id="SM00448">
    <property type="entry name" value="REC"/>
    <property type="match status" value="1"/>
</dbReference>
<dbReference type="GO" id="GO:0000155">
    <property type="term" value="F:phosphorelay sensor kinase activity"/>
    <property type="evidence" value="ECO:0007669"/>
    <property type="project" value="InterPro"/>
</dbReference>
<evidence type="ECO:0000256" key="3">
    <source>
        <dbReference type="ARBA" id="ARBA00022553"/>
    </source>
</evidence>
<name>A0A5D6UX21_9BACT</name>
<dbReference type="EC" id="2.7.13.3" evidence="2"/>
<dbReference type="SUPFAM" id="SSF101898">
    <property type="entry name" value="NHL repeat"/>
    <property type="match status" value="1"/>
</dbReference>
<keyword evidence="5" id="KW-0418">Kinase</keyword>
<protein>
    <recommendedName>
        <fullName evidence="2">histidine kinase</fullName>
        <ecNumber evidence="2">2.7.13.3</ecNumber>
    </recommendedName>
</protein>
<proteinExistence type="predicted"/>
<keyword evidence="8" id="KW-0804">Transcription</keyword>
<dbReference type="GO" id="GO:0003700">
    <property type="term" value="F:DNA-binding transcription factor activity"/>
    <property type="evidence" value="ECO:0007669"/>
    <property type="project" value="InterPro"/>
</dbReference>
<dbReference type="CDD" id="cd00082">
    <property type="entry name" value="HisKA"/>
    <property type="match status" value="1"/>
</dbReference>
<organism evidence="13 14">
    <name type="scientific">Hymenobacter lutimineralis</name>
    <dbReference type="NCBI Taxonomy" id="2606448"/>
    <lineage>
        <taxon>Bacteria</taxon>
        <taxon>Pseudomonadati</taxon>
        <taxon>Bacteroidota</taxon>
        <taxon>Cytophagia</taxon>
        <taxon>Cytophagales</taxon>
        <taxon>Hymenobacteraceae</taxon>
        <taxon>Hymenobacter</taxon>
    </lineage>
</organism>
<dbReference type="PROSITE" id="PS00041">
    <property type="entry name" value="HTH_ARAC_FAMILY_1"/>
    <property type="match status" value="1"/>
</dbReference>
<dbReference type="Gene3D" id="3.40.50.2300">
    <property type="match status" value="1"/>
</dbReference>
<dbReference type="Gene3D" id="1.10.287.130">
    <property type="match status" value="1"/>
</dbReference>
<dbReference type="RefSeq" id="WP_149072188.1">
    <property type="nucleotide sequence ID" value="NZ_VTHL01000020.1"/>
</dbReference>
<feature type="modified residue" description="4-aspartylphosphate" evidence="9">
    <location>
        <position position="1131"/>
    </location>
</feature>
<dbReference type="Gene3D" id="3.30.565.10">
    <property type="entry name" value="Histidine kinase-like ATPase, C-terminal domain"/>
    <property type="match status" value="1"/>
</dbReference>
<keyword evidence="14" id="KW-1185">Reference proteome</keyword>
<evidence type="ECO:0000256" key="4">
    <source>
        <dbReference type="ARBA" id="ARBA00022679"/>
    </source>
</evidence>
<dbReference type="SUPFAM" id="SSF63829">
    <property type="entry name" value="Calcium-dependent phosphotriesterase"/>
    <property type="match status" value="1"/>
</dbReference>
<keyword evidence="3 9" id="KW-0597">Phosphoprotein</keyword>
<dbReference type="InterPro" id="IPR003661">
    <property type="entry name" value="HisK_dim/P_dom"/>
</dbReference>
<dbReference type="Pfam" id="PF07495">
    <property type="entry name" value="Y_Y_Y"/>
    <property type="match status" value="1"/>
</dbReference>
<dbReference type="PANTHER" id="PTHR43547">
    <property type="entry name" value="TWO-COMPONENT HISTIDINE KINASE"/>
    <property type="match status" value="1"/>
</dbReference>
<dbReference type="Pfam" id="PF00512">
    <property type="entry name" value="HisKA"/>
    <property type="match status" value="1"/>
</dbReference>
<dbReference type="EMBL" id="VTHL01000020">
    <property type="protein sequence ID" value="TYZ06934.1"/>
    <property type="molecule type" value="Genomic_DNA"/>
</dbReference>
<feature type="domain" description="Response regulatory" evidence="12">
    <location>
        <begin position="1082"/>
        <end position="1198"/>
    </location>
</feature>
<dbReference type="Pfam" id="PF07494">
    <property type="entry name" value="Reg_prop"/>
    <property type="match status" value="2"/>
</dbReference>
<sequence length="1352" mass="145644">MLHYSARFGLRSFCWLLAVALVVGMGTSRAQTLATRVYGLADGLPQSTVYCLAQDAGGRLWAGTQGGVCWFDGRSFQTLDARQGLPDNHVSSLLPAPGGMWLGHAAGIITAISQNGQVGKLGPAQWRANASIRQLLPAPNQQLWVATLGNGLYHLPQAGSGPVRHLAAPQGLPSDTIFQIAAGAAQELWVATAQGVVIVHASTGQPLQEATAALPAAIRQERVYSVHRASDNAYWLGLKNGLGQLTRSSSSQPWQLRLIGQEQGLCASAPQRVLPDRLGRVWAVSAAGVSCYQPATGRVSCFPQHSLLSDQTACGLLEDREGSMWVVLDDGILQHIPDEQFALFGSAEGLGGRNEPGGADVQNIVNVAPGEYWVGTRLGLWEFRPNNPAGRQFRLAYRRPGGDAANFVRALFKDAQGRIWLGSRGSGVAVYTPATGRWQELSNVPGLVGQNVRQFAQDKLGRVWAVTAAAGATVVLNPATGASRTYGASSGLGTNALWAAFRDHEGTLWLGTDDRGLVRVDVQADGPDQLRRADGRTDHLSIGSITEDLRGHLWLGSINEGLLEFDGRRLKAYGPEAGLKSNNPYFVRCDARGRVWVGTNLGLDLFDPATRRTVSYGTAEGFLGQETNQNAVLLEPNGLLWAGTVNGLMRYDPRQARPNPVPPSTHVTHLRVFGRDTVLASGFTLPHHLNQLAFEFVGISLTSPTKVRYQYRLAGFDERWSKPAEATSATYTNLPPGSYTFEVKAANNVGRWNAQPTRLSFTISPPWWRTWWAYALYAAGVAGAFYVVRRNTQRRERERAQQQLEYQALVHLQEMDRVKTDFFTHISHELRTPLTLILGPAEELAYDEAMPAPARRHGLRIGDNARKLLRLINQLLDLSKLEAGGLTLQPQAGDVAASARAWLAGFQHLAAARQIGLHLAAPAQPVPLVFDVTRLEEVVSNLLANALRFTPARGHVTLAVHDEAPTPLAPQGTVVLSVQDTGVGIAPSHLPHLFDRFYQVLSSGADSGGSGVGLALVKELTERHGGTVQVMSTPGAGTTFVVRLPRGLLSAVPAQPVTNPTSTAPPLPMETTLPEPAEDAEVVLVVDDSAEVRAFVQETLASAGYRLLEAADGPEGVRMAREMVPSLIVSDVMMPGFDGMELCRQLKADLATSHVPIVLLTARAEAADRLAGLETGADAYLPKPFDPRELRAQVRNLLALRRGTQTQLGLLAAVPDASPENPAAAALPDSYAAYAAAVSALPSLDQCFLKRVEQAIERHLDNGEFSVEMLGDEVALSRAQLHRKLKALTGQAPSDFIRGLRLRRAHVLLAARSGTVSEVAYQVGFNSPAHFSTSFSRHFGYAPSEVPSLVSS</sequence>
<dbReference type="InterPro" id="IPR009057">
    <property type="entry name" value="Homeodomain-like_sf"/>
</dbReference>
<dbReference type="PANTHER" id="PTHR43547:SF2">
    <property type="entry name" value="HYBRID SIGNAL TRANSDUCTION HISTIDINE KINASE C"/>
    <property type="match status" value="1"/>
</dbReference>
<evidence type="ECO:0000256" key="8">
    <source>
        <dbReference type="ARBA" id="ARBA00023163"/>
    </source>
</evidence>
<dbReference type="InterPro" id="IPR011006">
    <property type="entry name" value="CheY-like_superfamily"/>
</dbReference>
<dbReference type="Gene3D" id="2.60.40.10">
    <property type="entry name" value="Immunoglobulins"/>
    <property type="match status" value="1"/>
</dbReference>
<dbReference type="InterPro" id="IPR018062">
    <property type="entry name" value="HTH_AraC-typ_CS"/>
</dbReference>
<comment type="caution">
    <text evidence="13">The sequence shown here is derived from an EMBL/GenBank/DDBJ whole genome shotgun (WGS) entry which is preliminary data.</text>
</comment>
<dbReference type="Gene3D" id="1.10.10.60">
    <property type="entry name" value="Homeodomain-like"/>
    <property type="match status" value="1"/>
</dbReference>
<keyword evidence="4" id="KW-0808">Transferase</keyword>
<evidence type="ECO:0000256" key="1">
    <source>
        <dbReference type="ARBA" id="ARBA00000085"/>
    </source>
</evidence>
<dbReference type="PROSITE" id="PS50110">
    <property type="entry name" value="RESPONSE_REGULATORY"/>
    <property type="match status" value="1"/>
</dbReference>
<dbReference type="SMART" id="SM00387">
    <property type="entry name" value="HATPase_c"/>
    <property type="match status" value="1"/>
</dbReference>
<dbReference type="SMART" id="SM00388">
    <property type="entry name" value="HisKA"/>
    <property type="match status" value="1"/>
</dbReference>
<dbReference type="SUPFAM" id="SSF46689">
    <property type="entry name" value="Homeodomain-like"/>
    <property type="match status" value="1"/>
</dbReference>
<feature type="domain" description="HTH araC/xylS-type" evidence="10">
    <location>
        <begin position="1250"/>
        <end position="1349"/>
    </location>
</feature>